<evidence type="ECO:0000256" key="4">
    <source>
        <dbReference type="ARBA" id="ARBA00022475"/>
    </source>
</evidence>
<sequence>MNRTTATCWMVMLLAAFFCETVISKGGRGGARGAARGAARGMRSRVKATRYRSSGSTLRVAAAAAGGAAAGVAAGGWLASSRYRSDDSSEMYGRPYGNRTDGDYSYSARTSSSVQPRCSFTTITSALCLISVFKYVSV</sequence>
<keyword evidence="10" id="KW-0325">Glycoprotein</keyword>
<keyword evidence="11" id="KW-0449">Lipoprotein</keyword>
<comment type="similarity">
    <text evidence="2">Belongs to the SPRN family.</text>
</comment>
<dbReference type="Proteomes" id="UP001369086">
    <property type="component" value="Unassembled WGS sequence"/>
</dbReference>
<dbReference type="InterPro" id="IPR029238">
    <property type="entry name" value="Shadoo"/>
</dbReference>
<dbReference type="Pfam" id="PF14999">
    <property type="entry name" value="Shadoo"/>
    <property type="match status" value="1"/>
</dbReference>
<feature type="chain" id="PRO_5045082572" description="Shadow of prion protein" evidence="13">
    <location>
        <begin position="25"/>
        <end position="138"/>
    </location>
</feature>
<reference evidence="14 15" key="1">
    <citation type="submission" date="2021-05" db="EMBL/GenBank/DDBJ databases">
        <authorList>
            <person name="Zahm M."/>
            <person name="Klopp C."/>
            <person name="Cabau C."/>
            <person name="Kuhl H."/>
            <person name="Suciu R."/>
            <person name="Ciorpac M."/>
            <person name="Holostenco D."/>
            <person name="Gessner J."/>
            <person name="Wuertz S."/>
            <person name="Hohne C."/>
            <person name="Stock M."/>
            <person name="Gislard M."/>
            <person name="Lluch J."/>
            <person name="Milhes M."/>
            <person name="Lampietro C."/>
            <person name="Lopez Roques C."/>
            <person name="Donnadieu C."/>
            <person name="Du K."/>
            <person name="Schartl M."/>
            <person name="Guiguen Y."/>
        </authorList>
    </citation>
    <scope>NUCLEOTIDE SEQUENCE [LARGE SCALE GENOMIC DNA]</scope>
    <source>
        <strain evidence="14">Hh-F2</strain>
        <tissue evidence="14">Blood</tissue>
    </source>
</reference>
<proteinExistence type="inferred from homology"/>
<keyword evidence="8" id="KW-0034">Amyloid</keyword>
<evidence type="ECO:0000256" key="7">
    <source>
        <dbReference type="ARBA" id="ARBA00022729"/>
    </source>
</evidence>
<feature type="transmembrane region" description="Helical" evidence="12">
    <location>
        <begin position="61"/>
        <end position="79"/>
    </location>
</feature>
<dbReference type="PANTHER" id="PTHR28552:SF1">
    <property type="entry name" value="SHADOW OF PRION PROTEIN"/>
    <property type="match status" value="1"/>
</dbReference>
<evidence type="ECO:0000313" key="15">
    <source>
        <dbReference type="Proteomes" id="UP001369086"/>
    </source>
</evidence>
<keyword evidence="4" id="KW-1003">Cell membrane</keyword>
<accession>A0ABR0ZB99</accession>
<comment type="subcellular location">
    <subcellularLocation>
        <location evidence="1">Cell membrane</location>
        <topology evidence="1">Lipid-anchor</topology>
        <topology evidence="1">GPI-anchor</topology>
    </subcellularLocation>
</comment>
<evidence type="ECO:0000256" key="13">
    <source>
        <dbReference type="SAM" id="SignalP"/>
    </source>
</evidence>
<evidence type="ECO:0000256" key="8">
    <source>
        <dbReference type="ARBA" id="ARBA00023087"/>
    </source>
</evidence>
<keyword evidence="12" id="KW-0812">Transmembrane</keyword>
<keyword evidence="7 13" id="KW-0732">Signal</keyword>
<dbReference type="EMBL" id="JAHFZB010000014">
    <property type="protein sequence ID" value="KAK6482102.1"/>
    <property type="molecule type" value="Genomic_DNA"/>
</dbReference>
<evidence type="ECO:0000313" key="14">
    <source>
        <dbReference type="EMBL" id="KAK6482102.1"/>
    </source>
</evidence>
<evidence type="ECO:0000256" key="12">
    <source>
        <dbReference type="SAM" id="Phobius"/>
    </source>
</evidence>
<evidence type="ECO:0000256" key="11">
    <source>
        <dbReference type="ARBA" id="ARBA00023288"/>
    </source>
</evidence>
<feature type="signal peptide" evidence="13">
    <location>
        <begin position="1"/>
        <end position="24"/>
    </location>
</feature>
<evidence type="ECO:0000256" key="2">
    <source>
        <dbReference type="ARBA" id="ARBA00008311"/>
    </source>
</evidence>
<evidence type="ECO:0000256" key="9">
    <source>
        <dbReference type="ARBA" id="ARBA00023136"/>
    </source>
</evidence>
<protein>
    <recommendedName>
        <fullName evidence="3">Shadow of prion protein</fullName>
    </recommendedName>
</protein>
<name>A0ABR0ZB99_HUSHU</name>
<dbReference type="PANTHER" id="PTHR28552">
    <property type="entry name" value="SHADOW OF PRION PROTEIN"/>
    <property type="match status" value="1"/>
</dbReference>
<evidence type="ECO:0000256" key="3">
    <source>
        <dbReference type="ARBA" id="ARBA00014397"/>
    </source>
</evidence>
<keyword evidence="15" id="KW-1185">Reference proteome</keyword>
<evidence type="ECO:0000256" key="1">
    <source>
        <dbReference type="ARBA" id="ARBA00004609"/>
    </source>
</evidence>
<keyword evidence="5" id="KW-0336">GPI-anchor</keyword>
<keyword evidence="12" id="KW-1133">Transmembrane helix</keyword>
<keyword evidence="6 14" id="KW-0640">Prion</keyword>
<evidence type="ECO:0000256" key="10">
    <source>
        <dbReference type="ARBA" id="ARBA00023180"/>
    </source>
</evidence>
<keyword evidence="9 12" id="KW-0472">Membrane</keyword>
<gene>
    <name evidence="14" type="ORF">HHUSO_G16673</name>
</gene>
<evidence type="ECO:0000256" key="6">
    <source>
        <dbReference type="ARBA" id="ARBA00022678"/>
    </source>
</evidence>
<organism evidence="14 15">
    <name type="scientific">Huso huso</name>
    <name type="common">Beluga</name>
    <name type="synonym">Acipenser huso</name>
    <dbReference type="NCBI Taxonomy" id="61971"/>
    <lineage>
        <taxon>Eukaryota</taxon>
        <taxon>Metazoa</taxon>
        <taxon>Chordata</taxon>
        <taxon>Craniata</taxon>
        <taxon>Vertebrata</taxon>
        <taxon>Euteleostomi</taxon>
        <taxon>Actinopterygii</taxon>
        <taxon>Chondrostei</taxon>
        <taxon>Acipenseriformes</taxon>
        <taxon>Acipenseridae</taxon>
        <taxon>Huso</taxon>
    </lineage>
</organism>
<comment type="caution">
    <text evidence="14">The sequence shown here is derived from an EMBL/GenBank/DDBJ whole genome shotgun (WGS) entry which is preliminary data.</text>
</comment>
<evidence type="ECO:0000256" key="5">
    <source>
        <dbReference type="ARBA" id="ARBA00022622"/>
    </source>
</evidence>